<accession>A0A0C6P729</accession>
<keyword evidence="4" id="KW-0804">Transcription</keyword>
<evidence type="ECO:0000256" key="2">
    <source>
        <dbReference type="ARBA" id="ARBA00023015"/>
    </source>
</evidence>
<dbReference type="InterPro" id="IPR000847">
    <property type="entry name" value="LysR_HTH_N"/>
</dbReference>
<reference evidence="6 7" key="1">
    <citation type="journal article" date="2012" name="BMC Genomics">
        <title>Comparative genomics of the classical Bordetella subspecies: the evolution and exchange of virulence-associated diversity amongst closely related pathogens.</title>
        <authorList>
            <person name="Park J."/>
            <person name="Zhang Y."/>
            <person name="Buboltz A.M."/>
            <person name="Zhang X."/>
            <person name="Schuster S.C."/>
            <person name="Ahuja U."/>
            <person name="Liu M."/>
            <person name="Miller J.F."/>
            <person name="Sebaihia M."/>
            <person name="Bentley S.D."/>
            <person name="Parkhill J."/>
            <person name="Harvill E.T."/>
        </authorList>
    </citation>
    <scope>NUCLEOTIDE SEQUENCE [LARGE SCALE GENOMIC DNA]</scope>
    <source>
        <strain evidence="6 7">253</strain>
    </source>
</reference>
<dbReference type="SUPFAM" id="SSF53850">
    <property type="entry name" value="Periplasmic binding protein-like II"/>
    <property type="match status" value="1"/>
</dbReference>
<evidence type="ECO:0000313" key="7">
    <source>
        <dbReference type="Proteomes" id="UP000007564"/>
    </source>
</evidence>
<dbReference type="GO" id="GO:0005829">
    <property type="term" value="C:cytosol"/>
    <property type="evidence" value="ECO:0007669"/>
    <property type="project" value="TreeGrafter"/>
</dbReference>
<keyword evidence="3" id="KW-0238">DNA-binding</keyword>
<protein>
    <submittedName>
        <fullName evidence="6">LysR family regulatory protein</fullName>
    </submittedName>
</protein>
<dbReference type="InterPro" id="IPR036388">
    <property type="entry name" value="WH-like_DNA-bd_sf"/>
</dbReference>
<dbReference type="Pfam" id="PF03466">
    <property type="entry name" value="LysR_substrate"/>
    <property type="match status" value="1"/>
</dbReference>
<dbReference type="Pfam" id="PF00126">
    <property type="entry name" value="HTH_1"/>
    <property type="match status" value="1"/>
</dbReference>
<dbReference type="InterPro" id="IPR050950">
    <property type="entry name" value="HTH-type_LysR_regulators"/>
</dbReference>
<feature type="domain" description="HTH lysR-type" evidence="5">
    <location>
        <begin position="1"/>
        <end position="58"/>
    </location>
</feature>
<dbReference type="OrthoDB" id="8839922at2"/>
<proteinExistence type="inferred from homology"/>
<organism evidence="6 7">
    <name type="scientific">Bordetella bronchiseptica 253</name>
    <dbReference type="NCBI Taxonomy" id="568707"/>
    <lineage>
        <taxon>Bacteria</taxon>
        <taxon>Pseudomonadati</taxon>
        <taxon>Pseudomonadota</taxon>
        <taxon>Betaproteobacteria</taxon>
        <taxon>Burkholderiales</taxon>
        <taxon>Alcaligenaceae</taxon>
        <taxon>Bordetella</taxon>
    </lineage>
</organism>
<name>A0A0C6P729_BORBO</name>
<dbReference type="GO" id="GO:0003700">
    <property type="term" value="F:DNA-binding transcription factor activity"/>
    <property type="evidence" value="ECO:0007669"/>
    <property type="project" value="InterPro"/>
</dbReference>
<dbReference type="SUPFAM" id="SSF46785">
    <property type="entry name" value="Winged helix' DNA-binding domain"/>
    <property type="match status" value="1"/>
</dbReference>
<dbReference type="KEGG" id="bbh:BN112_2510"/>
<sequence length="313" mass="34784">MLNTALRYFLEVVDAGSLTLAAQKLHVAPSAVSRMVRKLEDEHQAQLFERHARGMVLTEAGQLLKAYARRASLDAERARAEIRELSQIGQKLIRVSANQAFGRELLPRVIGEFREIEPTVRFELNILQSSEINRRVREGEDDIGLSYNLAPPQDVHVQYARRMPLFAVMAPQHPLAGRDMLSMQDIGDYPVVLMGPGSTNRFFIDLCCMHEKIELNIAMTCNNQGAIQTCCQQWGAISFSGDLTVMTPTERGELVSIPMANSELHQRIMHIQTMAGRQLPTSVGRFVQALASRIDASYADPAWLAAGRGSGAL</sequence>
<dbReference type="PROSITE" id="PS50931">
    <property type="entry name" value="HTH_LYSR"/>
    <property type="match status" value="1"/>
</dbReference>
<dbReference type="HOGENOM" id="CLU_039613_6_0_4"/>
<keyword evidence="2" id="KW-0805">Transcription regulation</keyword>
<dbReference type="InterPro" id="IPR005119">
    <property type="entry name" value="LysR_subst-bd"/>
</dbReference>
<dbReference type="InterPro" id="IPR036390">
    <property type="entry name" value="WH_DNA-bd_sf"/>
</dbReference>
<evidence type="ECO:0000256" key="1">
    <source>
        <dbReference type="ARBA" id="ARBA00009437"/>
    </source>
</evidence>
<evidence type="ECO:0000259" key="5">
    <source>
        <dbReference type="PROSITE" id="PS50931"/>
    </source>
</evidence>
<evidence type="ECO:0000313" key="6">
    <source>
        <dbReference type="EMBL" id="CCJ54427.1"/>
    </source>
</evidence>
<dbReference type="GO" id="GO:0003677">
    <property type="term" value="F:DNA binding"/>
    <property type="evidence" value="ECO:0007669"/>
    <property type="project" value="UniProtKB-KW"/>
</dbReference>
<dbReference type="AlphaFoldDB" id="A0A0C6P729"/>
<evidence type="ECO:0000256" key="4">
    <source>
        <dbReference type="ARBA" id="ARBA00023163"/>
    </source>
</evidence>
<dbReference type="Proteomes" id="UP000007564">
    <property type="component" value="Chromosome"/>
</dbReference>
<gene>
    <name evidence="6" type="ORF">BN112_2510</name>
</gene>
<dbReference type="PANTHER" id="PTHR30419">
    <property type="entry name" value="HTH-TYPE TRANSCRIPTIONAL REGULATOR YBHD"/>
    <property type="match status" value="1"/>
</dbReference>
<dbReference type="EMBL" id="HE965806">
    <property type="protein sequence ID" value="CCJ54427.1"/>
    <property type="molecule type" value="Genomic_DNA"/>
</dbReference>
<dbReference type="Gene3D" id="1.10.10.10">
    <property type="entry name" value="Winged helix-like DNA-binding domain superfamily/Winged helix DNA-binding domain"/>
    <property type="match status" value="1"/>
</dbReference>
<dbReference type="RefSeq" id="WP_003818895.1">
    <property type="nucleotide sequence ID" value="NC_019382.1"/>
</dbReference>
<dbReference type="Gene3D" id="3.40.190.290">
    <property type="match status" value="1"/>
</dbReference>
<dbReference type="PANTHER" id="PTHR30419:SF8">
    <property type="entry name" value="NITROGEN ASSIMILATION TRANSCRIPTIONAL ACTIVATOR-RELATED"/>
    <property type="match status" value="1"/>
</dbReference>
<dbReference type="FunFam" id="1.10.10.10:FF:000001">
    <property type="entry name" value="LysR family transcriptional regulator"/>
    <property type="match status" value="1"/>
</dbReference>
<evidence type="ECO:0000256" key="3">
    <source>
        <dbReference type="ARBA" id="ARBA00023125"/>
    </source>
</evidence>
<comment type="similarity">
    <text evidence="1">Belongs to the LysR transcriptional regulatory family.</text>
</comment>